<name>A0A194XWI3_MOLSC</name>
<dbReference type="Proteomes" id="UP000070700">
    <property type="component" value="Unassembled WGS sequence"/>
</dbReference>
<dbReference type="KEGG" id="psco:LY89DRAFT_679731"/>
<keyword evidence="3" id="KW-1185">Reference proteome</keyword>
<protein>
    <submittedName>
        <fullName evidence="2">Uncharacterized protein</fullName>
    </submittedName>
</protein>
<feature type="region of interest" description="Disordered" evidence="1">
    <location>
        <begin position="1"/>
        <end position="54"/>
    </location>
</feature>
<gene>
    <name evidence="2" type="ORF">LY89DRAFT_679731</name>
</gene>
<dbReference type="AlphaFoldDB" id="A0A194XWI3"/>
<evidence type="ECO:0000256" key="1">
    <source>
        <dbReference type="SAM" id="MobiDB-lite"/>
    </source>
</evidence>
<accession>A0A194XWI3</accession>
<dbReference type="RefSeq" id="XP_018079015.1">
    <property type="nucleotide sequence ID" value="XM_018213933.1"/>
</dbReference>
<evidence type="ECO:0000313" key="2">
    <source>
        <dbReference type="EMBL" id="KUJ24660.1"/>
    </source>
</evidence>
<dbReference type="InParanoid" id="A0A194XWI3"/>
<organism evidence="2 3">
    <name type="scientific">Mollisia scopiformis</name>
    <name type="common">Conifer needle endophyte fungus</name>
    <name type="synonym">Phialocephala scopiformis</name>
    <dbReference type="NCBI Taxonomy" id="149040"/>
    <lineage>
        <taxon>Eukaryota</taxon>
        <taxon>Fungi</taxon>
        <taxon>Dikarya</taxon>
        <taxon>Ascomycota</taxon>
        <taxon>Pezizomycotina</taxon>
        <taxon>Leotiomycetes</taxon>
        <taxon>Helotiales</taxon>
        <taxon>Mollisiaceae</taxon>
        <taxon>Mollisia</taxon>
    </lineage>
</organism>
<proteinExistence type="predicted"/>
<dbReference type="EMBL" id="KQ947404">
    <property type="protein sequence ID" value="KUJ24660.1"/>
    <property type="molecule type" value="Genomic_DNA"/>
</dbReference>
<sequence>MGGGHSRPSRPAKTHAQQEQERFARAQREARRKKQQRENQERKREEQREKEEWLNTHTRLGYEERKWGLAGWWRLPFFIWWKERQAWNQELERRRRENGVPFGRMTAATGHRATGGNSEEMPLREHQD</sequence>
<dbReference type="GeneID" id="28823659"/>
<feature type="compositionally biased region" description="Basic and acidic residues" evidence="1">
    <location>
        <begin position="36"/>
        <end position="54"/>
    </location>
</feature>
<evidence type="ECO:0000313" key="3">
    <source>
        <dbReference type="Proteomes" id="UP000070700"/>
    </source>
</evidence>
<reference evidence="2 3" key="1">
    <citation type="submission" date="2015-10" db="EMBL/GenBank/DDBJ databases">
        <title>Full genome of DAOMC 229536 Phialocephala scopiformis, a fungal endophyte of spruce producing the potent anti-insectan compound rugulosin.</title>
        <authorList>
            <consortium name="DOE Joint Genome Institute"/>
            <person name="Walker A.K."/>
            <person name="Frasz S.L."/>
            <person name="Seifert K.A."/>
            <person name="Miller J.D."/>
            <person name="Mondo S.J."/>
            <person name="Labutti K."/>
            <person name="Lipzen A."/>
            <person name="Dockter R."/>
            <person name="Kennedy M."/>
            <person name="Grigoriev I.V."/>
            <person name="Spatafora J.W."/>
        </authorList>
    </citation>
    <scope>NUCLEOTIDE SEQUENCE [LARGE SCALE GENOMIC DNA]</scope>
    <source>
        <strain evidence="2 3">CBS 120377</strain>
    </source>
</reference>
<feature type="region of interest" description="Disordered" evidence="1">
    <location>
        <begin position="102"/>
        <end position="128"/>
    </location>
</feature>
<feature type="compositionally biased region" description="Basic and acidic residues" evidence="1">
    <location>
        <begin position="16"/>
        <end position="29"/>
    </location>
</feature>